<dbReference type="PROSITE" id="PS51846">
    <property type="entry name" value="CNNM"/>
    <property type="match status" value="1"/>
</dbReference>
<keyword evidence="7 9" id="KW-0472">Membrane</keyword>
<evidence type="ECO:0000256" key="4">
    <source>
        <dbReference type="ARBA" id="ARBA00022737"/>
    </source>
</evidence>
<keyword evidence="2" id="KW-1003">Cell membrane</keyword>
<dbReference type="SUPFAM" id="SSF56176">
    <property type="entry name" value="FAD-binding/transporter-associated domain-like"/>
    <property type="match status" value="1"/>
</dbReference>
<evidence type="ECO:0000256" key="10">
    <source>
        <dbReference type="SAM" id="Phobius"/>
    </source>
</evidence>
<dbReference type="PANTHER" id="PTHR43099">
    <property type="entry name" value="UPF0053 PROTEIN YRKA"/>
    <property type="match status" value="1"/>
</dbReference>
<keyword evidence="4" id="KW-0677">Repeat</keyword>
<dbReference type="eggNOG" id="COG1253">
    <property type="taxonomic scope" value="Bacteria"/>
</dbReference>
<dbReference type="KEGG" id="cpc:Cpar_0238"/>
<dbReference type="PANTHER" id="PTHR43099:SF2">
    <property type="entry name" value="UPF0053 PROTEIN YRKA"/>
    <property type="match status" value="1"/>
</dbReference>
<dbReference type="Pfam" id="PF03471">
    <property type="entry name" value="CorC_HlyC"/>
    <property type="match status" value="1"/>
</dbReference>
<feature type="transmembrane region" description="Helical" evidence="10">
    <location>
        <begin position="98"/>
        <end position="124"/>
    </location>
</feature>
<feature type="transmembrane region" description="Helical" evidence="10">
    <location>
        <begin position="6"/>
        <end position="29"/>
    </location>
</feature>
<dbReference type="PROSITE" id="PS51371">
    <property type="entry name" value="CBS"/>
    <property type="match status" value="2"/>
</dbReference>
<dbReference type="InterPro" id="IPR036318">
    <property type="entry name" value="FAD-bd_PCMH-like_sf"/>
</dbReference>
<gene>
    <name evidence="13" type="ordered locus">Cpar_0238</name>
</gene>
<dbReference type="AlphaFoldDB" id="B3QR35"/>
<evidence type="ECO:0000256" key="1">
    <source>
        <dbReference type="ARBA" id="ARBA00004651"/>
    </source>
</evidence>
<keyword evidence="14" id="KW-1185">Reference proteome</keyword>
<dbReference type="InterPro" id="IPR044751">
    <property type="entry name" value="Ion_transp-like_CBS"/>
</dbReference>
<dbReference type="OrthoDB" id="9798188at2"/>
<dbReference type="RefSeq" id="WP_012501499.1">
    <property type="nucleotide sequence ID" value="NC_011027.1"/>
</dbReference>
<keyword evidence="6 8" id="KW-0129">CBS domain</keyword>
<evidence type="ECO:0000259" key="11">
    <source>
        <dbReference type="PROSITE" id="PS51371"/>
    </source>
</evidence>
<dbReference type="Pfam" id="PF00571">
    <property type="entry name" value="CBS"/>
    <property type="match status" value="1"/>
</dbReference>
<evidence type="ECO:0000256" key="7">
    <source>
        <dbReference type="ARBA" id="ARBA00023136"/>
    </source>
</evidence>
<evidence type="ECO:0000313" key="13">
    <source>
        <dbReference type="EMBL" id="ACF10665.1"/>
    </source>
</evidence>
<evidence type="ECO:0000259" key="12">
    <source>
        <dbReference type="PROSITE" id="PS51846"/>
    </source>
</evidence>
<dbReference type="Gene3D" id="3.30.465.10">
    <property type="match status" value="1"/>
</dbReference>
<name>B3QR35_CHLP8</name>
<feature type="domain" description="CBS" evidence="11">
    <location>
        <begin position="220"/>
        <end position="279"/>
    </location>
</feature>
<dbReference type="CDD" id="cd04590">
    <property type="entry name" value="CBS_pair_CorC_HlyC_assoc"/>
    <property type="match status" value="1"/>
</dbReference>
<evidence type="ECO:0000256" key="5">
    <source>
        <dbReference type="ARBA" id="ARBA00022989"/>
    </source>
</evidence>
<keyword evidence="3 9" id="KW-0812">Transmembrane</keyword>
<evidence type="ECO:0008006" key="15">
    <source>
        <dbReference type="Google" id="ProtNLM"/>
    </source>
</evidence>
<dbReference type="SUPFAM" id="SSF54631">
    <property type="entry name" value="CBS-domain pair"/>
    <property type="match status" value="1"/>
</dbReference>
<evidence type="ECO:0000256" key="2">
    <source>
        <dbReference type="ARBA" id="ARBA00022475"/>
    </source>
</evidence>
<evidence type="ECO:0000256" key="6">
    <source>
        <dbReference type="ARBA" id="ARBA00023122"/>
    </source>
</evidence>
<feature type="domain" description="CNNM transmembrane" evidence="12">
    <location>
        <begin position="1"/>
        <end position="201"/>
    </location>
</feature>
<evidence type="ECO:0000256" key="3">
    <source>
        <dbReference type="ARBA" id="ARBA00022692"/>
    </source>
</evidence>
<feature type="transmembrane region" description="Helical" evidence="10">
    <location>
        <begin position="67"/>
        <end position="92"/>
    </location>
</feature>
<proteinExistence type="predicted"/>
<evidence type="ECO:0000256" key="8">
    <source>
        <dbReference type="PROSITE-ProRule" id="PRU00703"/>
    </source>
</evidence>
<sequence>MNAYSAEAIVILLLILFNGALSLSEFAIISSSPARLRELLAAGYPTAQRVLQLLDNASELLSSMKAAITLISITTGVLGGLFFSEAFATLLAKTTLPAAYHLPIALTVVTLSLSYLSLVFGSLLPKKIALRHPETIALKVTGAMDLLLTLSAPAVFLARASTRLLLRILGIDTAEKPSVSDEDVMLMIRKGTKKGVFESVEYDMIERIFRMSDKRASAIMTPRTEIEWLDLELPEAELINRIKASGRSRFPVAEGSLDELLGVVRSLDLVNFRLSGNGSIKTAIRNSMKVPLFVPESVPAFQVLEIFKKNRAHMAIIIDEHGSVQGAITLTDVLESIVGDVPADDPAIIDRRIVQRSQRTWIVDGMLPVDEFISAFRLDADNFFDQNEPNYDTMSGFMMTRLGEVPSVSDTIEWKGITFRVIKMNGKRVGRILVKMNEKNAANITEKERTS</sequence>
<dbReference type="InterPro" id="IPR016169">
    <property type="entry name" value="FAD-bd_PCMH_sub2"/>
</dbReference>
<dbReference type="InterPro" id="IPR002550">
    <property type="entry name" value="CNNM"/>
</dbReference>
<dbReference type="Gene3D" id="3.10.580.10">
    <property type="entry name" value="CBS-domain"/>
    <property type="match status" value="1"/>
</dbReference>
<dbReference type="InterPro" id="IPR051676">
    <property type="entry name" value="UPF0053_domain"/>
</dbReference>
<dbReference type="InterPro" id="IPR005170">
    <property type="entry name" value="Transptr-assoc_dom"/>
</dbReference>
<dbReference type="InterPro" id="IPR000644">
    <property type="entry name" value="CBS_dom"/>
</dbReference>
<feature type="domain" description="CBS" evidence="11">
    <location>
        <begin position="287"/>
        <end position="343"/>
    </location>
</feature>
<accession>B3QR35</accession>
<dbReference type="HOGENOM" id="CLU_015237_4_0_10"/>
<dbReference type="STRING" id="517417.Cpar_0238"/>
<dbReference type="EMBL" id="CP001099">
    <property type="protein sequence ID" value="ACF10665.1"/>
    <property type="molecule type" value="Genomic_DNA"/>
</dbReference>
<dbReference type="SMART" id="SM01091">
    <property type="entry name" value="CorC_HlyC"/>
    <property type="match status" value="1"/>
</dbReference>
<dbReference type="Proteomes" id="UP000008811">
    <property type="component" value="Chromosome"/>
</dbReference>
<comment type="subcellular location">
    <subcellularLocation>
        <location evidence="1">Cell membrane</location>
        <topology evidence="1">Multi-pass membrane protein</topology>
    </subcellularLocation>
</comment>
<dbReference type="GO" id="GO:0005886">
    <property type="term" value="C:plasma membrane"/>
    <property type="evidence" value="ECO:0007669"/>
    <property type="project" value="UniProtKB-SubCell"/>
</dbReference>
<keyword evidence="5 9" id="KW-1133">Transmembrane helix</keyword>
<evidence type="ECO:0000313" key="14">
    <source>
        <dbReference type="Proteomes" id="UP000008811"/>
    </source>
</evidence>
<evidence type="ECO:0000256" key="9">
    <source>
        <dbReference type="PROSITE-ProRule" id="PRU01193"/>
    </source>
</evidence>
<dbReference type="InterPro" id="IPR046342">
    <property type="entry name" value="CBS_dom_sf"/>
</dbReference>
<reference evidence="13" key="1">
    <citation type="submission" date="2008-06" db="EMBL/GenBank/DDBJ databases">
        <title>Complete sequence of Chlorobaculum parvum NCIB 8327.</title>
        <authorList>
            <consortium name="US DOE Joint Genome Institute"/>
            <person name="Lucas S."/>
            <person name="Copeland A."/>
            <person name="Lapidus A."/>
            <person name="Glavina del Rio T."/>
            <person name="Dalin E."/>
            <person name="Tice H."/>
            <person name="Bruce D."/>
            <person name="Goodwin L."/>
            <person name="Pitluck S."/>
            <person name="Schmutz J."/>
            <person name="Larimer F."/>
            <person name="Land M."/>
            <person name="Hauser L."/>
            <person name="Kyrpides N."/>
            <person name="Mikhailova N."/>
            <person name="Zhao F."/>
            <person name="Li T."/>
            <person name="Liu Z."/>
            <person name="Overmann J."/>
            <person name="Bryant D.A."/>
            <person name="Richardson P."/>
        </authorList>
    </citation>
    <scope>NUCLEOTIDE SEQUENCE [LARGE SCALE GENOMIC DNA]</scope>
    <source>
        <strain evidence="13">NCIB 8327</strain>
    </source>
</reference>
<feature type="transmembrane region" description="Helical" evidence="10">
    <location>
        <begin position="136"/>
        <end position="158"/>
    </location>
</feature>
<organism evidence="13 14">
    <name type="scientific">Chlorobaculum parvum (strain DSM 263 / NCIMB 8327)</name>
    <name type="common">Chlorobium vibrioforme subsp. thiosulfatophilum</name>
    <dbReference type="NCBI Taxonomy" id="517417"/>
    <lineage>
        <taxon>Bacteria</taxon>
        <taxon>Pseudomonadati</taxon>
        <taxon>Chlorobiota</taxon>
        <taxon>Chlorobiia</taxon>
        <taxon>Chlorobiales</taxon>
        <taxon>Chlorobiaceae</taxon>
        <taxon>Chlorobaculum</taxon>
    </lineage>
</organism>
<dbReference type="Pfam" id="PF01595">
    <property type="entry name" value="CNNM"/>
    <property type="match status" value="1"/>
</dbReference>
<dbReference type="GO" id="GO:0050660">
    <property type="term" value="F:flavin adenine dinucleotide binding"/>
    <property type="evidence" value="ECO:0007669"/>
    <property type="project" value="InterPro"/>
</dbReference>
<protein>
    <recommendedName>
        <fullName evidence="15">HlyC/CorC family transporter</fullName>
    </recommendedName>
</protein>